<dbReference type="UniPathway" id="UPA00079"/>
<dbReference type="GO" id="GO:0042371">
    <property type="term" value="P:vitamin K biosynthetic process"/>
    <property type="evidence" value="ECO:0007669"/>
    <property type="project" value="TreeGrafter"/>
</dbReference>
<evidence type="ECO:0000313" key="12">
    <source>
        <dbReference type="EMBL" id="CAB4713864.1"/>
    </source>
</evidence>
<keyword evidence="4" id="KW-1003">Cell membrane</keyword>
<dbReference type="InterPro" id="IPR004657">
    <property type="entry name" value="MenA"/>
</dbReference>
<dbReference type="EMBL" id="CAEZUY010000103">
    <property type="protein sequence ID" value="CAB4619263.1"/>
    <property type="molecule type" value="Genomic_DNA"/>
</dbReference>
<dbReference type="Gene3D" id="1.10.357.140">
    <property type="entry name" value="UbiA prenyltransferase"/>
    <property type="match status" value="2"/>
</dbReference>
<organism evidence="12">
    <name type="scientific">freshwater metagenome</name>
    <dbReference type="NCBI Taxonomy" id="449393"/>
    <lineage>
        <taxon>unclassified sequences</taxon>
        <taxon>metagenomes</taxon>
        <taxon>ecological metagenomes</taxon>
    </lineage>
</organism>
<evidence type="ECO:0000313" key="13">
    <source>
        <dbReference type="EMBL" id="CAB5004653.1"/>
    </source>
</evidence>
<feature type="transmembrane region" description="Helical" evidence="9">
    <location>
        <begin position="12"/>
        <end position="30"/>
    </location>
</feature>
<dbReference type="InterPro" id="IPR000537">
    <property type="entry name" value="UbiA_prenyltransferase"/>
</dbReference>
<dbReference type="AlphaFoldDB" id="A0A6J6R3E3"/>
<protein>
    <submittedName>
        <fullName evidence="12">Unannotated protein</fullName>
    </submittedName>
</protein>
<feature type="transmembrane region" description="Helical" evidence="9">
    <location>
        <begin position="209"/>
        <end position="229"/>
    </location>
</feature>
<dbReference type="HAMAP" id="MF_01937">
    <property type="entry name" value="MenA_1"/>
    <property type="match status" value="1"/>
</dbReference>
<dbReference type="PANTHER" id="PTHR13929:SF0">
    <property type="entry name" value="UBIA PRENYLTRANSFERASE DOMAIN-CONTAINING PROTEIN 1"/>
    <property type="match status" value="1"/>
</dbReference>
<dbReference type="NCBIfam" id="NF004751">
    <property type="entry name" value="PRK06080.1-3"/>
    <property type="match status" value="1"/>
</dbReference>
<dbReference type="EMBL" id="CAFBPI010000004">
    <property type="protein sequence ID" value="CAB5004653.1"/>
    <property type="molecule type" value="Genomic_DNA"/>
</dbReference>
<evidence type="ECO:0000256" key="6">
    <source>
        <dbReference type="ARBA" id="ARBA00022692"/>
    </source>
</evidence>
<evidence type="ECO:0000256" key="8">
    <source>
        <dbReference type="ARBA" id="ARBA00023136"/>
    </source>
</evidence>
<accession>A0A6J6R3E3</accession>
<dbReference type="Pfam" id="PF01040">
    <property type="entry name" value="UbiA"/>
    <property type="match status" value="1"/>
</dbReference>
<evidence type="ECO:0000256" key="5">
    <source>
        <dbReference type="ARBA" id="ARBA00022679"/>
    </source>
</evidence>
<dbReference type="InterPro" id="IPR044878">
    <property type="entry name" value="UbiA_sf"/>
</dbReference>
<dbReference type="EMBL" id="CAEZYL010000002">
    <property type="protein sequence ID" value="CAB4713864.1"/>
    <property type="molecule type" value="Genomic_DNA"/>
</dbReference>
<evidence type="ECO:0000256" key="4">
    <source>
        <dbReference type="ARBA" id="ARBA00022475"/>
    </source>
</evidence>
<dbReference type="GO" id="GO:0046428">
    <property type="term" value="F:1,4-dihydroxy-2-naphthoate polyprenyltransferase activity"/>
    <property type="evidence" value="ECO:0007669"/>
    <property type="project" value="InterPro"/>
</dbReference>
<feature type="transmembrane region" description="Helical" evidence="9">
    <location>
        <begin position="89"/>
        <end position="106"/>
    </location>
</feature>
<keyword evidence="6 9" id="KW-0812">Transmembrane</keyword>
<evidence type="ECO:0000256" key="3">
    <source>
        <dbReference type="ARBA" id="ARBA00022428"/>
    </source>
</evidence>
<evidence type="ECO:0000256" key="9">
    <source>
        <dbReference type="SAM" id="Phobius"/>
    </source>
</evidence>
<dbReference type="PIRSF" id="PIRSF005355">
    <property type="entry name" value="UBIAD1"/>
    <property type="match status" value="1"/>
</dbReference>
<evidence type="ECO:0000313" key="11">
    <source>
        <dbReference type="EMBL" id="CAB4619263.1"/>
    </source>
</evidence>
<feature type="transmembrane region" description="Helical" evidence="9">
    <location>
        <begin position="166"/>
        <end position="188"/>
    </location>
</feature>
<reference evidence="12" key="1">
    <citation type="submission" date="2020-05" db="EMBL/GenBank/DDBJ databases">
        <authorList>
            <person name="Chiriac C."/>
            <person name="Salcher M."/>
            <person name="Ghai R."/>
            <person name="Kavagutti S V."/>
        </authorList>
    </citation>
    <scope>NUCLEOTIDE SEQUENCE</scope>
</reference>
<evidence type="ECO:0000313" key="10">
    <source>
        <dbReference type="EMBL" id="CAB4532527.1"/>
    </source>
</evidence>
<evidence type="ECO:0000256" key="1">
    <source>
        <dbReference type="ARBA" id="ARBA00004141"/>
    </source>
</evidence>
<keyword evidence="8 9" id="KW-0472">Membrane</keyword>
<dbReference type="GO" id="GO:0016020">
    <property type="term" value="C:membrane"/>
    <property type="evidence" value="ECO:0007669"/>
    <property type="project" value="UniProtKB-SubCell"/>
</dbReference>
<proteinExistence type="inferred from homology"/>
<sequence length="286" mass="30343">MKKWIDGARPRTLPAAIAPVLVGTSLIATTDLAFQWLNAVLALSVSLLLQIGVNYANDYSDGVRGTDEVRVGPVRLTASGLAKPQAVKNAAYLMFFLAAVFGGLLALRTSLILIFVGAIAIVAAWGYTGTSKPYGYMGFGELSVFIFFGVVATMGSYFAQSEIISGRAFLVSIPMGALSCAILSINNLRDRPKDALVGKRTVAVRLGDLRARALFVTLLAFAHLASAVALFISPWTLLTLLLLPLTLSIAKSVLKGAVGVELIPLLGKTGRLQMLFALLLSLAFII</sequence>
<dbReference type="EMBL" id="CAEZSC010000019">
    <property type="protein sequence ID" value="CAB4532527.1"/>
    <property type="molecule type" value="Genomic_DNA"/>
</dbReference>
<evidence type="ECO:0000256" key="2">
    <source>
        <dbReference type="ARBA" id="ARBA00004863"/>
    </source>
</evidence>
<feature type="transmembrane region" description="Helical" evidence="9">
    <location>
        <begin position="142"/>
        <end position="160"/>
    </location>
</feature>
<comment type="subcellular location">
    <subcellularLocation>
        <location evidence="1">Membrane</location>
        <topology evidence="1">Multi-pass membrane protein</topology>
    </subcellularLocation>
</comment>
<dbReference type="GO" id="GO:0009234">
    <property type="term" value="P:menaquinone biosynthetic process"/>
    <property type="evidence" value="ECO:0007669"/>
    <property type="project" value="UniProtKB-UniPathway"/>
</dbReference>
<name>A0A6J6R3E3_9ZZZZ</name>
<keyword evidence="3" id="KW-0474">Menaquinone biosynthesis</keyword>
<evidence type="ECO:0000256" key="7">
    <source>
        <dbReference type="ARBA" id="ARBA00022989"/>
    </source>
</evidence>
<keyword evidence="7 9" id="KW-1133">Transmembrane helix</keyword>
<gene>
    <name evidence="10" type="ORF">UFOPK1380_00475</name>
    <name evidence="11" type="ORF">UFOPK1863_00922</name>
    <name evidence="12" type="ORF">UFOPK2689_00104</name>
    <name evidence="13" type="ORF">UFOPK4095_00098</name>
</gene>
<dbReference type="NCBIfam" id="TIGR00751">
    <property type="entry name" value="menA"/>
    <property type="match status" value="1"/>
</dbReference>
<feature type="transmembrane region" description="Helical" evidence="9">
    <location>
        <begin position="36"/>
        <end position="56"/>
    </location>
</feature>
<dbReference type="InterPro" id="IPR026046">
    <property type="entry name" value="UBIAD1"/>
</dbReference>
<dbReference type="PANTHER" id="PTHR13929">
    <property type="entry name" value="1,4-DIHYDROXY-2-NAPHTHOATE OCTAPRENYLTRANSFERASE"/>
    <property type="match status" value="1"/>
</dbReference>
<comment type="pathway">
    <text evidence="2">Quinol/quinone metabolism; menaquinone biosynthesis.</text>
</comment>
<feature type="transmembrane region" description="Helical" evidence="9">
    <location>
        <begin position="112"/>
        <end position="130"/>
    </location>
</feature>
<dbReference type="CDD" id="cd13962">
    <property type="entry name" value="PT_UbiA_UBIAD1"/>
    <property type="match status" value="1"/>
</dbReference>
<keyword evidence="5" id="KW-0808">Transferase</keyword>